<sequence>MSYNPVYEASRALPVEHIIKQLEDFAAAGQDLSGRRFSRSPPRVSSVPSTKYEESEPPSPNEQLQDKESRELYNSDAKVQFAIQIKDELGRIRAARDRDLLQHPLFDLEEAAEANVKYRWIQQGIWDERWASQPGKVWKHELEESPPPVRPSDSVKEGGVKKSGTKQKRKHSDLEEDYHETVRRAVEYQNRQSSRPCYQFLYQFCQEREWIKMGLSKQDHDQRTKLDTRAYESLKSRWMRDGIWDDDWSFIPGTSWRHERPRKTLDPHERYRMEDARKAARMERAEGPPRWYSMAPAAPLMRIEWPSRLPVYLEAAFESSSPSALGRSSKVMSPLRDRSMTSPTHRHTDFPGSMLTSAANAEPNKKGRERDEPRTNSAAKTAIAIPASIKSKRTLQKHKVNTSQPCVAESRPVKKRTPAKKEMNGPGIPAVRQKEIPNNARASRPRRAAAIKAMENIAKAT</sequence>
<reference evidence="2" key="1">
    <citation type="submission" date="2021-03" db="EMBL/GenBank/DDBJ databases">
        <authorList>
            <person name="Tagirdzhanova G."/>
        </authorList>
    </citation>
    <scope>NUCLEOTIDE SEQUENCE</scope>
</reference>
<evidence type="ECO:0000313" key="2">
    <source>
        <dbReference type="EMBL" id="CAF9912587.1"/>
    </source>
</evidence>
<accession>A0A8H3EYF1</accession>
<comment type="caution">
    <text evidence="2">The sequence shown here is derived from an EMBL/GenBank/DDBJ whole genome shotgun (WGS) entry which is preliminary data.</text>
</comment>
<feature type="region of interest" description="Disordered" evidence="1">
    <location>
        <begin position="323"/>
        <end position="379"/>
    </location>
</feature>
<dbReference type="Proteomes" id="UP000664203">
    <property type="component" value="Unassembled WGS sequence"/>
</dbReference>
<dbReference type="OrthoDB" id="5401786at2759"/>
<feature type="compositionally biased region" description="Low complexity" evidence="1">
    <location>
        <begin position="39"/>
        <end position="49"/>
    </location>
</feature>
<evidence type="ECO:0000256" key="1">
    <source>
        <dbReference type="SAM" id="MobiDB-lite"/>
    </source>
</evidence>
<gene>
    <name evidence="2" type="ORF">ALECFALPRED_008216</name>
</gene>
<name>A0A8H3EYF1_9LECA</name>
<dbReference type="EMBL" id="CAJPDR010000056">
    <property type="protein sequence ID" value="CAF9912587.1"/>
    <property type="molecule type" value="Genomic_DNA"/>
</dbReference>
<proteinExistence type="predicted"/>
<evidence type="ECO:0000313" key="3">
    <source>
        <dbReference type="Proteomes" id="UP000664203"/>
    </source>
</evidence>
<dbReference type="AlphaFoldDB" id="A0A8H3EYF1"/>
<protein>
    <submittedName>
        <fullName evidence="2">Uncharacterized protein</fullName>
    </submittedName>
</protein>
<feature type="region of interest" description="Disordered" evidence="1">
    <location>
        <begin position="140"/>
        <end position="177"/>
    </location>
</feature>
<feature type="compositionally biased region" description="Basic and acidic residues" evidence="1">
    <location>
        <begin position="363"/>
        <end position="374"/>
    </location>
</feature>
<feature type="region of interest" description="Disordered" evidence="1">
    <location>
        <begin position="395"/>
        <end position="447"/>
    </location>
</feature>
<keyword evidence="3" id="KW-1185">Reference proteome</keyword>
<feature type="region of interest" description="Disordered" evidence="1">
    <location>
        <begin position="33"/>
        <end position="70"/>
    </location>
</feature>
<organism evidence="2 3">
    <name type="scientific">Alectoria fallacina</name>
    <dbReference type="NCBI Taxonomy" id="1903189"/>
    <lineage>
        <taxon>Eukaryota</taxon>
        <taxon>Fungi</taxon>
        <taxon>Dikarya</taxon>
        <taxon>Ascomycota</taxon>
        <taxon>Pezizomycotina</taxon>
        <taxon>Lecanoromycetes</taxon>
        <taxon>OSLEUM clade</taxon>
        <taxon>Lecanoromycetidae</taxon>
        <taxon>Lecanorales</taxon>
        <taxon>Lecanorineae</taxon>
        <taxon>Parmeliaceae</taxon>
        <taxon>Alectoria</taxon>
    </lineage>
</organism>